<feature type="transmembrane region" description="Helical" evidence="10">
    <location>
        <begin position="386"/>
        <end position="404"/>
    </location>
</feature>
<dbReference type="Proteomes" id="UP001519460">
    <property type="component" value="Unassembled WGS sequence"/>
</dbReference>
<evidence type="ECO:0000313" key="13">
    <source>
        <dbReference type="Proteomes" id="UP001519460"/>
    </source>
</evidence>
<feature type="transmembrane region" description="Helical" evidence="10">
    <location>
        <begin position="502"/>
        <end position="521"/>
    </location>
</feature>
<protein>
    <recommendedName>
        <fullName evidence="11">G-protein coupled receptors family 1 profile domain-containing protein</fullName>
    </recommendedName>
</protein>
<feature type="transmembrane region" description="Helical" evidence="10">
    <location>
        <begin position="247"/>
        <end position="270"/>
    </location>
</feature>
<keyword evidence="5 9" id="KW-0297">G-protein coupled receptor</keyword>
<feature type="transmembrane region" description="Helical" evidence="10">
    <location>
        <begin position="290"/>
        <end position="310"/>
    </location>
</feature>
<keyword evidence="8 9" id="KW-0807">Transducer</keyword>
<keyword evidence="7 9" id="KW-0675">Receptor</keyword>
<evidence type="ECO:0000256" key="8">
    <source>
        <dbReference type="ARBA" id="ARBA00023224"/>
    </source>
</evidence>
<keyword evidence="4 10" id="KW-1133">Transmembrane helix</keyword>
<feature type="transmembrane region" description="Helical" evidence="10">
    <location>
        <begin position="461"/>
        <end position="482"/>
    </location>
</feature>
<dbReference type="PANTHER" id="PTHR24248">
    <property type="entry name" value="ADRENERGIC RECEPTOR-RELATED G-PROTEIN COUPLED RECEPTOR"/>
    <property type="match status" value="1"/>
</dbReference>
<evidence type="ECO:0000259" key="11">
    <source>
        <dbReference type="PROSITE" id="PS50262"/>
    </source>
</evidence>
<dbReference type="CDD" id="cd15066">
    <property type="entry name" value="7tmA_DmOct-betaAR-like"/>
    <property type="match status" value="1"/>
</dbReference>
<dbReference type="SMART" id="SM01381">
    <property type="entry name" value="7TM_GPCR_Srsx"/>
    <property type="match status" value="1"/>
</dbReference>
<feature type="transmembrane region" description="Helical" evidence="10">
    <location>
        <begin position="207"/>
        <end position="235"/>
    </location>
</feature>
<sequence length="577" mass="65133">SSQFCFSHGTTYKADEKLRFSTNTALGRRDTAHELVFTTDRGAAWTRTVGSMRLSRGDNPYPSAYPSLTLRDELVVMNGLARQEAAETFLFPGARIRQRRIYRINRCTRAWWTWYTSAEIITTTISVMLVVEIPICQDCRRIYQTAVIRSFHRDHLPYRSASAVEVIIVEPPPVPGDMVDVLLLNATPNTTASTADVSTGVPVEEEALSIVVLVVKGIIMTAIMVGAVFGNVLVITSVMKFERLRAIITNYFIVSLAFADLLVAIVVMPFNASMELGSKWVFGRTMCDIFNANDVLFSTASILHLCCISMDRYIAIMHPLKYELKMTRSRVAVMLAITWVASILISYIPVYSQLYTTRQHFQALEDDPNSCVFIVNKVYAGVSSSVSFWIPCSIMVFVYAKIFIEARKQEKFVQSNAMYMQYSEARFGNSDNGHASQTNGMLAEGEVQRSERKRMKREHKAAKTLGIIMGAFILCFCPFFLWYVSTTMCGDACPYPPVVGSMLFWIGYFNSCLNPLIYAYFNRDFRTAFKKLLRIDKMPCERGSDPSARALNTAYSEHRDSANINVKLSNSSFNVRQ</sequence>
<evidence type="ECO:0000256" key="9">
    <source>
        <dbReference type="RuleBase" id="RU000688"/>
    </source>
</evidence>
<dbReference type="PRINTS" id="PR01102">
    <property type="entry name" value="5HT6RECEPTR"/>
</dbReference>
<evidence type="ECO:0000256" key="10">
    <source>
        <dbReference type="SAM" id="Phobius"/>
    </source>
</evidence>
<dbReference type="Pfam" id="PF00001">
    <property type="entry name" value="7tm_1"/>
    <property type="match status" value="1"/>
</dbReference>
<dbReference type="InterPro" id="IPR000276">
    <property type="entry name" value="GPCR_Rhodpsn"/>
</dbReference>
<reference evidence="12 13" key="1">
    <citation type="journal article" date="2023" name="Sci. Data">
        <title>Genome assembly of the Korean intertidal mud-creeper Batillaria attramentaria.</title>
        <authorList>
            <person name="Patra A.K."/>
            <person name="Ho P.T."/>
            <person name="Jun S."/>
            <person name="Lee S.J."/>
            <person name="Kim Y."/>
            <person name="Won Y.J."/>
        </authorList>
    </citation>
    <scope>NUCLEOTIDE SEQUENCE [LARGE SCALE GENOMIC DNA]</scope>
    <source>
        <strain evidence="12">Wonlab-2016</strain>
    </source>
</reference>
<dbReference type="PRINTS" id="PR00237">
    <property type="entry name" value="GPCRRHODOPSN"/>
</dbReference>
<comment type="subcellular location">
    <subcellularLocation>
        <location evidence="1">Cell membrane</location>
        <topology evidence="1">Multi-pass membrane protein</topology>
    </subcellularLocation>
</comment>
<evidence type="ECO:0000313" key="12">
    <source>
        <dbReference type="EMBL" id="KAK7488321.1"/>
    </source>
</evidence>
<dbReference type="GO" id="GO:0005886">
    <property type="term" value="C:plasma membrane"/>
    <property type="evidence" value="ECO:0007669"/>
    <property type="project" value="UniProtKB-SubCell"/>
</dbReference>
<evidence type="ECO:0000256" key="2">
    <source>
        <dbReference type="ARBA" id="ARBA00022475"/>
    </source>
</evidence>
<evidence type="ECO:0000256" key="5">
    <source>
        <dbReference type="ARBA" id="ARBA00023040"/>
    </source>
</evidence>
<evidence type="ECO:0000256" key="7">
    <source>
        <dbReference type="ARBA" id="ARBA00023170"/>
    </source>
</evidence>
<dbReference type="PANTHER" id="PTHR24248:SF66">
    <property type="entry name" value="OCTOPAMINE RECEPTOR BETA-3R"/>
    <property type="match status" value="1"/>
</dbReference>
<dbReference type="PROSITE" id="PS00237">
    <property type="entry name" value="G_PROTEIN_RECEP_F1_1"/>
    <property type="match status" value="1"/>
</dbReference>
<dbReference type="AlphaFoldDB" id="A0ABD0KM54"/>
<dbReference type="InterPro" id="IPR017452">
    <property type="entry name" value="GPCR_Rhodpsn_7TM"/>
</dbReference>
<keyword evidence="6 10" id="KW-0472">Membrane</keyword>
<feature type="transmembrane region" description="Helical" evidence="10">
    <location>
        <begin position="331"/>
        <end position="350"/>
    </location>
</feature>
<keyword evidence="3 9" id="KW-0812">Transmembrane</keyword>
<dbReference type="PROSITE" id="PS50262">
    <property type="entry name" value="G_PROTEIN_RECEP_F1_2"/>
    <property type="match status" value="1"/>
</dbReference>
<dbReference type="Gene3D" id="1.20.1070.10">
    <property type="entry name" value="Rhodopsin 7-helix transmembrane proteins"/>
    <property type="match status" value="1"/>
</dbReference>
<accession>A0ABD0KM54</accession>
<dbReference type="GO" id="GO:0004930">
    <property type="term" value="F:G protein-coupled receptor activity"/>
    <property type="evidence" value="ECO:0007669"/>
    <property type="project" value="UniProtKB-KW"/>
</dbReference>
<organism evidence="12 13">
    <name type="scientific">Batillaria attramentaria</name>
    <dbReference type="NCBI Taxonomy" id="370345"/>
    <lineage>
        <taxon>Eukaryota</taxon>
        <taxon>Metazoa</taxon>
        <taxon>Spiralia</taxon>
        <taxon>Lophotrochozoa</taxon>
        <taxon>Mollusca</taxon>
        <taxon>Gastropoda</taxon>
        <taxon>Caenogastropoda</taxon>
        <taxon>Sorbeoconcha</taxon>
        <taxon>Cerithioidea</taxon>
        <taxon>Batillariidae</taxon>
        <taxon>Batillaria</taxon>
    </lineage>
</organism>
<name>A0ABD0KM54_9CAEN</name>
<comment type="similarity">
    <text evidence="9">Belongs to the G-protein coupled receptor 1 family.</text>
</comment>
<feature type="non-terminal residue" evidence="12">
    <location>
        <position position="1"/>
    </location>
</feature>
<evidence type="ECO:0000256" key="6">
    <source>
        <dbReference type="ARBA" id="ARBA00023136"/>
    </source>
</evidence>
<keyword evidence="2" id="KW-1003">Cell membrane</keyword>
<evidence type="ECO:0000256" key="4">
    <source>
        <dbReference type="ARBA" id="ARBA00022989"/>
    </source>
</evidence>
<proteinExistence type="inferred from homology"/>
<gene>
    <name evidence="12" type="ORF">BaRGS_00020480</name>
</gene>
<evidence type="ECO:0000256" key="3">
    <source>
        <dbReference type="ARBA" id="ARBA00022692"/>
    </source>
</evidence>
<dbReference type="SUPFAM" id="SSF81321">
    <property type="entry name" value="Family A G protein-coupled receptor-like"/>
    <property type="match status" value="1"/>
</dbReference>
<dbReference type="EMBL" id="JACVVK020000152">
    <property type="protein sequence ID" value="KAK7488321.1"/>
    <property type="molecule type" value="Genomic_DNA"/>
</dbReference>
<feature type="domain" description="G-protein coupled receptors family 1 profile" evidence="11">
    <location>
        <begin position="230"/>
        <end position="518"/>
    </location>
</feature>
<keyword evidence="13" id="KW-1185">Reference proteome</keyword>
<evidence type="ECO:0000256" key="1">
    <source>
        <dbReference type="ARBA" id="ARBA00004651"/>
    </source>
</evidence>
<comment type="caution">
    <text evidence="12">The sequence shown here is derived from an EMBL/GenBank/DDBJ whole genome shotgun (WGS) entry which is preliminary data.</text>
</comment>